<feature type="transmembrane region" description="Helical" evidence="1">
    <location>
        <begin position="156"/>
        <end position="181"/>
    </location>
</feature>
<feature type="transmembrane region" description="Helical" evidence="1">
    <location>
        <begin position="125"/>
        <end position="149"/>
    </location>
</feature>
<dbReference type="Proteomes" id="UP000216352">
    <property type="component" value="Unassembled WGS sequence"/>
</dbReference>
<evidence type="ECO:0000313" key="3">
    <source>
        <dbReference type="Proteomes" id="UP000216352"/>
    </source>
</evidence>
<keyword evidence="1" id="KW-1133">Transmembrane helix</keyword>
<feature type="transmembrane region" description="Helical" evidence="1">
    <location>
        <begin position="87"/>
        <end position="105"/>
    </location>
</feature>
<sequence>MVDGMNETTNAIGAASAAGTPTDVASTNADTSVSDANVLAATAESPTDVAKTAEPRAIKAKVSASSIPESDLSLADIGRRRAHPARWAAYILTVLAAIIGPYWLGRTLAVNNTAWLVAHLSGIDPRGIALVSWAVTVVTFVGLAMAVVVSPSWPWLIVFVVGLACEQFVAGLCILKTNFWYSTYVVYGEHSGLANAANLGILAAGAGVAVFAVLWVGLLVVIKKDSPFNVLTRSWSSFILFFVLEFAALLIVLFGGLLNTV</sequence>
<comment type="caution">
    <text evidence="2">The sequence shown here is derived from an EMBL/GenBank/DDBJ whole genome shotgun (WGS) entry which is preliminary data.</text>
</comment>
<proteinExistence type="predicted"/>
<organism evidence="2 3">
    <name type="scientific">Bifidobacterium lemurum</name>
    <dbReference type="NCBI Taxonomy" id="1603886"/>
    <lineage>
        <taxon>Bacteria</taxon>
        <taxon>Bacillati</taxon>
        <taxon>Actinomycetota</taxon>
        <taxon>Actinomycetes</taxon>
        <taxon>Bifidobacteriales</taxon>
        <taxon>Bifidobacteriaceae</taxon>
        <taxon>Bifidobacterium</taxon>
    </lineage>
</organism>
<accession>A0A261FNG1</accession>
<reference evidence="2 3" key="1">
    <citation type="journal article" date="2017" name="BMC Genomics">
        <title>Comparative genomic and phylogenomic analyses of the Bifidobacteriaceae family.</title>
        <authorList>
            <person name="Lugli G.A."/>
            <person name="Milani C."/>
            <person name="Turroni F."/>
            <person name="Duranti S."/>
            <person name="Mancabelli L."/>
            <person name="Mangifesta M."/>
            <person name="Ferrario C."/>
            <person name="Modesto M."/>
            <person name="Mattarelli P."/>
            <person name="Jiri K."/>
            <person name="van Sinderen D."/>
            <person name="Ventura M."/>
        </authorList>
    </citation>
    <scope>NUCLEOTIDE SEQUENCE [LARGE SCALE GENOMIC DNA]</scope>
    <source>
        <strain evidence="2 3">DSM 28807</strain>
    </source>
</reference>
<keyword evidence="3" id="KW-1185">Reference proteome</keyword>
<dbReference type="EMBL" id="MWWX01000014">
    <property type="protein sequence ID" value="OZG60687.1"/>
    <property type="molecule type" value="Genomic_DNA"/>
</dbReference>
<keyword evidence="1" id="KW-0472">Membrane</keyword>
<gene>
    <name evidence="2" type="ORF">BLEM_1756</name>
</gene>
<feature type="transmembrane region" description="Helical" evidence="1">
    <location>
        <begin position="201"/>
        <end position="222"/>
    </location>
</feature>
<keyword evidence="1" id="KW-0812">Transmembrane</keyword>
<dbReference type="AlphaFoldDB" id="A0A261FNG1"/>
<evidence type="ECO:0000256" key="1">
    <source>
        <dbReference type="SAM" id="Phobius"/>
    </source>
</evidence>
<name>A0A261FNG1_9BIFI</name>
<dbReference type="STRING" id="1603886.GCA_001895165_00041"/>
<protein>
    <submittedName>
        <fullName evidence="2">Teichoic acid transporter</fullName>
    </submittedName>
</protein>
<feature type="transmembrane region" description="Helical" evidence="1">
    <location>
        <begin position="234"/>
        <end position="258"/>
    </location>
</feature>
<evidence type="ECO:0000313" key="2">
    <source>
        <dbReference type="EMBL" id="OZG60687.1"/>
    </source>
</evidence>
<dbReference type="RefSeq" id="WP_235815972.1">
    <property type="nucleotide sequence ID" value="NZ_BDIS01000001.1"/>
</dbReference>